<dbReference type="Proteomes" id="UP001162131">
    <property type="component" value="Unassembled WGS sequence"/>
</dbReference>
<keyword evidence="1" id="KW-0175">Coiled coil</keyword>
<gene>
    <name evidence="2" type="ORF">BSTOLATCC_MIC11684</name>
</gene>
<dbReference type="InterPro" id="IPR011011">
    <property type="entry name" value="Znf_FYVE_PHD"/>
</dbReference>
<organism evidence="2 3">
    <name type="scientific">Blepharisma stoltei</name>
    <dbReference type="NCBI Taxonomy" id="1481888"/>
    <lineage>
        <taxon>Eukaryota</taxon>
        <taxon>Sar</taxon>
        <taxon>Alveolata</taxon>
        <taxon>Ciliophora</taxon>
        <taxon>Postciliodesmatophora</taxon>
        <taxon>Heterotrichea</taxon>
        <taxon>Heterotrichida</taxon>
        <taxon>Blepharismidae</taxon>
        <taxon>Blepharisma</taxon>
    </lineage>
</organism>
<dbReference type="EMBL" id="CAJZBQ010000012">
    <property type="protein sequence ID" value="CAG9314686.1"/>
    <property type="molecule type" value="Genomic_DNA"/>
</dbReference>
<reference evidence="2" key="1">
    <citation type="submission" date="2021-09" db="EMBL/GenBank/DDBJ databases">
        <authorList>
            <consortium name="AG Swart"/>
            <person name="Singh M."/>
            <person name="Singh A."/>
            <person name="Seah K."/>
            <person name="Emmerich C."/>
        </authorList>
    </citation>
    <scope>NUCLEOTIDE SEQUENCE</scope>
    <source>
        <strain evidence="2">ATCC30299</strain>
    </source>
</reference>
<evidence type="ECO:0000313" key="2">
    <source>
        <dbReference type="EMBL" id="CAG9314686.1"/>
    </source>
</evidence>
<dbReference type="AlphaFoldDB" id="A0AAU9ILQ5"/>
<protein>
    <recommendedName>
        <fullName evidence="4">FYVE-type domain-containing protein</fullName>
    </recommendedName>
</protein>
<name>A0AAU9ILQ5_9CILI</name>
<feature type="coiled-coil region" evidence="1">
    <location>
        <begin position="133"/>
        <end position="216"/>
    </location>
</feature>
<evidence type="ECO:0000256" key="1">
    <source>
        <dbReference type="SAM" id="Coils"/>
    </source>
</evidence>
<evidence type="ECO:0000313" key="3">
    <source>
        <dbReference type="Proteomes" id="UP001162131"/>
    </source>
</evidence>
<sequence>MEETKIQALTPSSPSFKNIFSKKPPRPSNLITHCHICHLQFSAIHKGYECSVCKKGICKEHILVRTAMTLLPVCDDCERGRIKKEIARELAPQYKSLKGDMNWMLKEKEKIKAEITGKTEIISRLEIQTKNNEKTYAQRLENIEKKIEEENQREKTVQNVVESLKNALNESKSSEEQMKKKKEDKEEEIKAEVEEIKELKRSEEDVLYKIDEINKEMRKMIPAGKLKSISCRKCYGVLKVNFKERLREALRNEGRESLFASLMSRASVKSTNDLVKPTMEPMTRQYCQQCMLL</sequence>
<keyword evidence="3" id="KW-1185">Reference proteome</keyword>
<evidence type="ECO:0008006" key="4">
    <source>
        <dbReference type="Google" id="ProtNLM"/>
    </source>
</evidence>
<dbReference type="SUPFAM" id="SSF57903">
    <property type="entry name" value="FYVE/PHD zinc finger"/>
    <property type="match status" value="1"/>
</dbReference>
<proteinExistence type="predicted"/>
<accession>A0AAU9ILQ5</accession>
<comment type="caution">
    <text evidence="2">The sequence shown here is derived from an EMBL/GenBank/DDBJ whole genome shotgun (WGS) entry which is preliminary data.</text>
</comment>